<dbReference type="EMBL" id="CP050692">
    <property type="protein sequence ID" value="QIT48474.1"/>
    <property type="molecule type" value="Genomic_DNA"/>
</dbReference>
<evidence type="ECO:0000313" key="3">
    <source>
        <dbReference type="Proteomes" id="UP000190306"/>
    </source>
</evidence>
<dbReference type="Proteomes" id="UP000502504">
    <property type="component" value="Chromosome"/>
</dbReference>
<organism evidence="2 4">
    <name type="scientific">Streptomyces antibioticus</name>
    <dbReference type="NCBI Taxonomy" id="1890"/>
    <lineage>
        <taxon>Bacteria</taxon>
        <taxon>Bacillati</taxon>
        <taxon>Actinomycetota</taxon>
        <taxon>Actinomycetes</taxon>
        <taxon>Kitasatosporales</taxon>
        <taxon>Streptomycetaceae</taxon>
        <taxon>Streptomyces</taxon>
    </lineage>
</organism>
<gene>
    <name evidence="1" type="ORF">AFM16_36650</name>
    <name evidence="2" type="ORF">HCX60_37260</name>
</gene>
<sequence>MRLRVVGRSRPGGTAYNHHLDAEFVITSAFAHGRLGLRLSPEAMDDWATALDVLSGGQDIRWSVMGETEIGIAIDRQFSTPRPIVTVDDSAESGVSVRICLDPEMAEQDRHDAAVEKLLVTATLSEVSLCTQVTGDRCPGGRLGVRLGRLARA</sequence>
<dbReference type="AlphaFoldDB" id="A0AAE6YGS6"/>
<dbReference type="EMBL" id="LHQL01000014">
    <property type="protein sequence ID" value="OOQ48114.1"/>
    <property type="molecule type" value="Genomic_DNA"/>
</dbReference>
<dbReference type="Pfam" id="PF19384">
    <property type="entry name" value="DUF5959"/>
    <property type="match status" value="1"/>
</dbReference>
<evidence type="ECO:0000313" key="2">
    <source>
        <dbReference type="EMBL" id="QIT48474.1"/>
    </source>
</evidence>
<evidence type="ECO:0000313" key="4">
    <source>
        <dbReference type="Proteomes" id="UP000502504"/>
    </source>
</evidence>
<dbReference type="Proteomes" id="UP000190306">
    <property type="component" value="Chromosome"/>
</dbReference>
<name>A0AAE6YGS6_STRAT</name>
<reference evidence="2 4" key="2">
    <citation type="submission" date="2020-03" db="EMBL/GenBank/DDBJ databases">
        <title>Is there a link between lipid content and antibiotic production in Streptomyces?</title>
        <authorList>
            <person name="David M."/>
            <person name="Lejeune C."/>
            <person name="Abreu S."/>
            <person name="Thibessard A."/>
            <person name="Leblond P."/>
            <person name="Chaminade P."/>
            <person name="Virolle M.-J."/>
        </authorList>
    </citation>
    <scope>NUCLEOTIDE SEQUENCE [LARGE SCALE GENOMIC DNA]</scope>
    <source>
        <strain evidence="2 4">DSM 41481</strain>
    </source>
</reference>
<protein>
    <submittedName>
        <fullName evidence="2">Uncharacterized protein</fullName>
    </submittedName>
</protein>
<evidence type="ECO:0000313" key="1">
    <source>
        <dbReference type="EMBL" id="OOQ48114.1"/>
    </source>
</evidence>
<accession>A0AAE6YGS6</accession>
<keyword evidence="3" id="KW-1185">Reference proteome</keyword>
<proteinExistence type="predicted"/>
<dbReference type="InterPro" id="IPR046003">
    <property type="entry name" value="DUF5959"/>
</dbReference>
<reference evidence="1 3" key="1">
    <citation type="submission" date="2015-07" db="EMBL/GenBank/DDBJ databases">
        <title>Draft Genome Sequence of Streptomyces antibioticus, IMRU 3720 reveals insights in the evolution of actinomycin biosynthetic gene clusters in Streptomyces.</title>
        <authorList>
            <person name="Crnovcic I."/>
            <person name="Ruckert C."/>
            <person name="Kalinowksi J."/>
            <person name="Keller U."/>
        </authorList>
    </citation>
    <scope>NUCLEOTIDE SEQUENCE [LARGE SCALE GENOMIC DNA]</scope>
    <source>
        <strain evidence="1 3">DSM 41481</strain>
    </source>
</reference>